<evidence type="ECO:0000259" key="1">
    <source>
        <dbReference type="PROSITE" id="PS50249"/>
    </source>
</evidence>
<dbReference type="InterPro" id="IPR000555">
    <property type="entry name" value="JAMM/MPN+_dom"/>
</dbReference>
<proteinExistence type="predicted"/>
<dbReference type="Gene3D" id="3.40.140.10">
    <property type="entry name" value="Cytidine Deaminase, domain 2"/>
    <property type="match status" value="1"/>
</dbReference>
<dbReference type="SMART" id="SM00232">
    <property type="entry name" value="JAB_MPN"/>
    <property type="match status" value="1"/>
</dbReference>
<organism evidence="2">
    <name type="scientific">Trypanosoma vivax (strain Y486)</name>
    <dbReference type="NCBI Taxonomy" id="1055687"/>
    <lineage>
        <taxon>Eukaryota</taxon>
        <taxon>Discoba</taxon>
        <taxon>Euglenozoa</taxon>
        <taxon>Kinetoplastea</taxon>
        <taxon>Metakinetoplastina</taxon>
        <taxon>Trypanosomatida</taxon>
        <taxon>Trypanosomatidae</taxon>
        <taxon>Trypanosoma</taxon>
        <taxon>Duttonella</taxon>
    </lineage>
</organism>
<dbReference type="InterPro" id="IPR050242">
    <property type="entry name" value="JAMM_MPN+_peptidase_M67A"/>
</dbReference>
<dbReference type="EMBL" id="HE573025">
    <property type="protein sequence ID" value="CCC50202.1"/>
    <property type="molecule type" value="Genomic_DNA"/>
</dbReference>
<feature type="domain" description="MPN" evidence="1">
    <location>
        <begin position="5"/>
        <end position="168"/>
    </location>
</feature>
<protein>
    <submittedName>
        <fullName evidence="2">Putative metallopeptidase</fullName>
    </submittedName>
</protein>
<dbReference type="PROSITE" id="PS50249">
    <property type="entry name" value="MPN"/>
    <property type="match status" value="1"/>
</dbReference>
<reference evidence="2" key="1">
    <citation type="journal article" date="2012" name="Proc. Natl. Acad. Sci. U.S.A.">
        <title>Antigenic diversity is generated by distinct evolutionary mechanisms in African trypanosome species.</title>
        <authorList>
            <person name="Jackson A.P."/>
            <person name="Berry A."/>
            <person name="Aslett M."/>
            <person name="Allison H.C."/>
            <person name="Burton P."/>
            <person name="Vavrova-Anderson J."/>
            <person name="Brown R."/>
            <person name="Browne H."/>
            <person name="Corton N."/>
            <person name="Hauser H."/>
            <person name="Gamble J."/>
            <person name="Gilderthorp R."/>
            <person name="Marcello L."/>
            <person name="McQuillan J."/>
            <person name="Otto T.D."/>
            <person name="Quail M.A."/>
            <person name="Sanders M.J."/>
            <person name="van Tonder A."/>
            <person name="Ginger M.L."/>
            <person name="Field M.C."/>
            <person name="Barry J.D."/>
            <person name="Hertz-Fowler C."/>
            <person name="Berriman M."/>
        </authorList>
    </citation>
    <scope>NUCLEOTIDE SEQUENCE</scope>
    <source>
        <strain evidence="2">Y486</strain>
    </source>
</reference>
<name>G0U3W2_TRYVY</name>
<dbReference type="AlphaFoldDB" id="G0U3W2"/>
<gene>
    <name evidence="2" type="ORF">TVY486_0900250</name>
</gene>
<dbReference type="InterPro" id="IPR037518">
    <property type="entry name" value="MPN"/>
</dbReference>
<dbReference type="Pfam" id="PF01398">
    <property type="entry name" value="JAB"/>
    <property type="match status" value="1"/>
</dbReference>
<dbReference type="GO" id="GO:0008237">
    <property type="term" value="F:metallopeptidase activity"/>
    <property type="evidence" value="ECO:0007669"/>
    <property type="project" value="InterPro"/>
</dbReference>
<dbReference type="VEuPathDB" id="TriTrypDB:TvY486_0900250"/>
<dbReference type="SUPFAM" id="SSF102712">
    <property type="entry name" value="JAB1/MPN domain"/>
    <property type="match status" value="1"/>
</dbReference>
<sequence length="284" mass="31579">MLSKVRVADTVVQSCLTHALTTEQEEVMGLLLGQISTTSSASLFPEVGFNCKTNRDGFPCSDAAENVADVWDLWVVQRSVRRSDRVEIAPERLADASEEAERCTATVKTPTRVIGWYHSHPRITPYPSQVDLNSQLTYQSLESGWVGLIFSVFYKDPSEKSAVSIHCFQTGPDCSHKMVEVEVVPITQMPLRSLPNCDATCQLLRVFQAEVEAAIELVKQRCHEAPNAMKTAYALRDVQLFSLEKLVLQPALRCLNISISELEKKVAKLEKAPASPVVNDLWST</sequence>
<accession>G0U3W2</accession>
<dbReference type="PANTHER" id="PTHR10410">
    <property type="entry name" value="EUKARYOTIC TRANSLATION INITIATION FACTOR 3 -RELATED"/>
    <property type="match status" value="1"/>
</dbReference>
<evidence type="ECO:0000313" key="2">
    <source>
        <dbReference type="EMBL" id="CCC50202.1"/>
    </source>
</evidence>